<organism evidence="1 2">
    <name type="scientific">Polyangium fumosum</name>
    <dbReference type="NCBI Taxonomy" id="889272"/>
    <lineage>
        <taxon>Bacteria</taxon>
        <taxon>Pseudomonadati</taxon>
        <taxon>Myxococcota</taxon>
        <taxon>Polyangia</taxon>
        <taxon>Polyangiales</taxon>
        <taxon>Polyangiaceae</taxon>
        <taxon>Polyangium</taxon>
    </lineage>
</organism>
<proteinExistence type="predicted"/>
<reference evidence="1 2" key="1">
    <citation type="submission" date="2019-04" db="EMBL/GenBank/DDBJ databases">
        <authorList>
            <person name="Li Y."/>
            <person name="Wang J."/>
        </authorList>
    </citation>
    <scope>NUCLEOTIDE SEQUENCE [LARGE SCALE GENOMIC DNA]</scope>
    <source>
        <strain evidence="1 2">DSM 14668</strain>
    </source>
</reference>
<dbReference type="Proteomes" id="UP000309215">
    <property type="component" value="Unassembled WGS sequence"/>
</dbReference>
<name>A0A4U1IKT3_9BACT</name>
<comment type="caution">
    <text evidence="1">The sequence shown here is derived from an EMBL/GenBank/DDBJ whole genome shotgun (WGS) entry which is preliminary data.</text>
</comment>
<dbReference type="RefSeq" id="WP_136935980.1">
    <property type="nucleotide sequence ID" value="NZ_SSMQ01000109.1"/>
</dbReference>
<gene>
    <name evidence="1" type="ORF">E8A74_48335</name>
</gene>
<evidence type="ECO:0000313" key="2">
    <source>
        <dbReference type="Proteomes" id="UP000309215"/>
    </source>
</evidence>
<sequence>MTYYWRHFTTSPTETAAKALESARNGSFAQLPSSDRAKQLRALLLLSLQGATLSDAPGPLGDLGPSLYGGNDERNAAGAALARTAIVLAPPGNIVLDQDVLSWDDAPAITGSIPPIDIPGLPTDVSALPALAVVAIVSVAAAAACYVGTIVTQSDHAIAFEAQKTQKLLNAHTAGVKVIALHVEREKIAGKILPFDPEEKAILHGLEATQREIVAEKHTPLPTPFDGARDFGKALAGATSEIGKSTADALSSVVPIGLGLGMVWLMSK</sequence>
<evidence type="ECO:0000313" key="1">
    <source>
        <dbReference type="EMBL" id="TKC94582.1"/>
    </source>
</evidence>
<protein>
    <submittedName>
        <fullName evidence="1">Uncharacterized protein</fullName>
    </submittedName>
</protein>
<dbReference type="AlphaFoldDB" id="A0A4U1IKT3"/>
<dbReference type="EMBL" id="SSMQ01000109">
    <property type="protein sequence ID" value="TKC94582.1"/>
    <property type="molecule type" value="Genomic_DNA"/>
</dbReference>
<accession>A0A4U1IKT3</accession>
<keyword evidence="2" id="KW-1185">Reference proteome</keyword>